<keyword evidence="2" id="KW-1185">Reference proteome</keyword>
<name>A0A396S4X9_9BACL</name>
<dbReference type="RefSeq" id="WP_118877018.1">
    <property type="nucleotide sequence ID" value="NZ_QWEI01000008.1"/>
</dbReference>
<dbReference type="AlphaFoldDB" id="A0A396S4X9"/>
<dbReference type="OrthoDB" id="2353585at2"/>
<accession>A0A396S4X9</accession>
<sequence>MNESKLMKFVLVGAAAGAVISMFDRKTRENTKEKTKQMKDMAVYYAKNRDELQRMLEQKIEVAQEVYENASTNISTIISKMDDVKEIPASVQNMVSDTKNIVKNSNAERLN</sequence>
<reference evidence="1 2" key="1">
    <citation type="submission" date="2018-08" db="EMBL/GenBank/DDBJ databases">
        <title>Lysinibacillus sp. YLB-03 draft genome sequence.</title>
        <authorList>
            <person name="Yu L."/>
        </authorList>
    </citation>
    <scope>NUCLEOTIDE SEQUENCE [LARGE SCALE GENOMIC DNA]</scope>
    <source>
        <strain evidence="1 2">YLB-03</strain>
    </source>
</reference>
<evidence type="ECO:0000313" key="2">
    <source>
        <dbReference type="Proteomes" id="UP000265692"/>
    </source>
</evidence>
<protein>
    <submittedName>
        <fullName evidence="1">YtxH domain-containing protein</fullName>
    </submittedName>
</protein>
<dbReference type="Proteomes" id="UP000265692">
    <property type="component" value="Unassembled WGS sequence"/>
</dbReference>
<evidence type="ECO:0000313" key="1">
    <source>
        <dbReference type="EMBL" id="RHW34750.1"/>
    </source>
</evidence>
<gene>
    <name evidence="1" type="ORF">D1B33_13985</name>
</gene>
<comment type="caution">
    <text evidence="1">The sequence shown here is derived from an EMBL/GenBank/DDBJ whole genome shotgun (WGS) entry which is preliminary data.</text>
</comment>
<organism evidence="1 2">
    <name type="scientific">Ureibacillus yapensis</name>
    <dbReference type="NCBI Taxonomy" id="2304605"/>
    <lineage>
        <taxon>Bacteria</taxon>
        <taxon>Bacillati</taxon>
        <taxon>Bacillota</taxon>
        <taxon>Bacilli</taxon>
        <taxon>Bacillales</taxon>
        <taxon>Caryophanaceae</taxon>
        <taxon>Ureibacillus</taxon>
    </lineage>
</organism>
<dbReference type="EMBL" id="QWEI01000008">
    <property type="protein sequence ID" value="RHW34750.1"/>
    <property type="molecule type" value="Genomic_DNA"/>
</dbReference>
<proteinExistence type="predicted"/>